<name>A0AA35V0N1_METCP</name>
<dbReference type="AlphaFoldDB" id="A0AA35V0N1"/>
<gene>
    <name evidence="1" type="ORF">MCNOR_2102</name>
</gene>
<protein>
    <submittedName>
        <fullName evidence="1">Uncharacterized protein</fullName>
    </submittedName>
</protein>
<evidence type="ECO:0000313" key="2">
    <source>
        <dbReference type="Proteomes" id="UP001158598"/>
    </source>
</evidence>
<dbReference type="EMBL" id="OX458332">
    <property type="protein sequence ID" value="CAI8829480.1"/>
    <property type="molecule type" value="Genomic_DNA"/>
</dbReference>
<dbReference type="RefSeq" id="WP_017366156.1">
    <property type="nucleotide sequence ID" value="NZ_CP079096.1"/>
</dbReference>
<dbReference type="Proteomes" id="UP001158598">
    <property type="component" value="Chromosome"/>
</dbReference>
<proteinExistence type="predicted"/>
<evidence type="ECO:0000313" key="1">
    <source>
        <dbReference type="EMBL" id="CAI8829480.1"/>
    </source>
</evidence>
<dbReference type="Gene3D" id="3.20.20.370">
    <property type="entry name" value="Glycoside hydrolase/deacetylase"/>
    <property type="match status" value="1"/>
</dbReference>
<organism evidence="1 2">
    <name type="scientific">Methylococcus capsulatus</name>
    <dbReference type="NCBI Taxonomy" id="414"/>
    <lineage>
        <taxon>Bacteria</taxon>
        <taxon>Pseudomonadati</taxon>
        <taxon>Pseudomonadota</taxon>
        <taxon>Gammaproteobacteria</taxon>
        <taxon>Methylococcales</taxon>
        <taxon>Methylococcaceae</taxon>
        <taxon>Methylococcus</taxon>
    </lineage>
</organism>
<reference evidence="1" key="1">
    <citation type="submission" date="2023-03" db="EMBL/GenBank/DDBJ databases">
        <authorList>
            <person name="Pearce D."/>
        </authorList>
    </citation>
    <scope>NUCLEOTIDE SEQUENCE</scope>
    <source>
        <strain evidence="1">Mc</strain>
    </source>
</reference>
<sequence length="72" mass="7796">MAPRFSNSSTVVTPVHFDACFHWLKDDGTHGGGIRELPDAKAGKKAGLQDEAVVPTFDGGYASFYHSVFFCC</sequence>
<accession>A0AA35V0N1</accession>